<sequence>MLQYYTRRLLNYNFQRNGLITIAMALLPRQSIEYQEAHPEEDQTRNLGGFYIVLVLISASCMFLRVFSRRITQLAFDAGLGKHWALLTPDQMILFPKLNYAFNILNLACYPIIKISILLLYLRIFVTNRIHMLSWGGIIFLSCMCIANTLVAMFACTPVRGFFDSSVPAMCIDDVKFYWCTAILNVVTDLYILILPIPVVWKLQTTLKRKIAISLIFTIGGL</sequence>
<dbReference type="Proteomes" id="UP001320420">
    <property type="component" value="Unassembled WGS sequence"/>
</dbReference>
<evidence type="ECO:0000313" key="9">
    <source>
        <dbReference type="Proteomes" id="UP001320420"/>
    </source>
</evidence>
<feature type="transmembrane region" description="Helical" evidence="6">
    <location>
        <begin position="175"/>
        <end position="201"/>
    </location>
</feature>
<comment type="subcellular location">
    <subcellularLocation>
        <location evidence="1">Membrane</location>
        <topology evidence="1">Multi-pass membrane protein</topology>
    </subcellularLocation>
</comment>
<reference evidence="8 9" key="1">
    <citation type="submission" date="2024-02" db="EMBL/GenBank/DDBJ databases">
        <title>De novo assembly and annotation of 12 fungi associated with fruit tree decline syndrome in Ontario, Canada.</title>
        <authorList>
            <person name="Sulman M."/>
            <person name="Ellouze W."/>
            <person name="Ilyukhin E."/>
        </authorList>
    </citation>
    <scope>NUCLEOTIDE SEQUENCE [LARGE SCALE GENOMIC DNA]</scope>
    <source>
        <strain evidence="8 9">M11/M66-122</strain>
    </source>
</reference>
<evidence type="ECO:0000259" key="7">
    <source>
        <dbReference type="Pfam" id="PF20684"/>
    </source>
</evidence>
<evidence type="ECO:0000256" key="1">
    <source>
        <dbReference type="ARBA" id="ARBA00004141"/>
    </source>
</evidence>
<protein>
    <recommendedName>
        <fullName evidence="7">Rhodopsin domain-containing protein</fullName>
    </recommendedName>
</protein>
<name>A0AAN9V175_9PEZI</name>
<comment type="similarity">
    <text evidence="5">Belongs to the SAT4 family.</text>
</comment>
<organism evidence="8 9">
    <name type="scientific">Diatrype stigma</name>
    <dbReference type="NCBI Taxonomy" id="117547"/>
    <lineage>
        <taxon>Eukaryota</taxon>
        <taxon>Fungi</taxon>
        <taxon>Dikarya</taxon>
        <taxon>Ascomycota</taxon>
        <taxon>Pezizomycotina</taxon>
        <taxon>Sordariomycetes</taxon>
        <taxon>Xylariomycetidae</taxon>
        <taxon>Xylariales</taxon>
        <taxon>Diatrypaceae</taxon>
        <taxon>Diatrype</taxon>
    </lineage>
</organism>
<gene>
    <name evidence="8" type="ORF">SLS62_001752</name>
</gene>
<feature type="transmembrane region" description="Helical" evidence="6">
    <location>
        <begin position="133"/>
        <end position="155"/>
    </location>
</feature>
<feature type="transmembrane region" description="Helical" evidence="6">
    <location>
        <begin position="48"/>
        <end position="67"/>
    </location>
</feature>
<dbReference type="InterPro" id="IPR052337">
    <property type="entry name" value="SAT4-like"/>
</dbReference>
<accession>A0AAN9V175</accession>
<evidence type="ECO:0000256" key="5">
    <source>
        <dbReference type="ARBA" id="ARBA00038359"/>
    </source>
</evidence>
<dbReference type="PANTHER" id="PTHR33048">
    <property type="entry name" value="PTH11-LIKE INTEGRAL MEMBRANE PROTEIN (AFU_ORTHOLOGUE AFUA_5G11245)"/>
    <property type="match status" value="1"/>
</dbReference>
<keyword evidence="9" id="KW-1185">Reference proteome</keyword>
<feature type="domain" description="Rhodopsin" evidence="7">
    <location>
        <begin position="56"/>
        <end position="221"/>
    </location>
</feature>
<evidence type="ECO:0000256" key="6">
    <source>
        <dbReference type="SAM" id="Phobius"/>
    </source>
</evidence>
<dbReference type="EMBL" id="JAKJXP020000008">
    <property type="protein sequence ID" value="KAK7756160.1"/>
    <property type="molecule type" value="Genomic_DNA"/>
</dbReference>
<keyword evidence="3 6" id="KW-1133">Transmembrane helix</keyword>
<dbReference type="Pfam" id="PF20684">
    <property type="entry name" value="Fung_rhodopsin"/>
    <property type="match status" value="1"/>
</dbReference>
<keyword evidence="4 6" id="KW-0472">Membrane</keyword>
<feature type="transmembrane region" description="Helical" evidence="6">
    <location>
        <begin position="100"/>
        <end position="121"/>
    </location>
</feature>
<dbReference type="GO" id="GO:0016020">
    <property type="term" value="C:membrane"/>
    <property type="evidence" value="ECO:0007669"/>
    <property type="project" value="UniProtKB-SubCell"/>
</dbReference>
<evidence type="ECO:0000313" key="8">
    <source>
        <dbReference type="EMBL" id="KAK7756160.1"/>
    </source>
</evidence>
<evidence type="ECO:0000256" key="3">
    <source>
        <dbReference type="ARBA" id="ARBA00022989"/>
    </source>
</evidence>
<dbReference type="AlphaFoldDB" id="A0AAN9V175"/>
<keyword evidence="2 6" id="KW-0812">Transmembrane</keyword>
<comment type="caution">
    <text evidence="8">The sequence shown here is derived from an EMBL/GenBank/DDBJ whole genome shotgun (WGS) entry which is preliminary data.</text>
</comment>
<evidence type="ECO:0000256" key="4">
    <source>
        <dbReference type="ARBA" id="ARBA00023136"/>
    </source>
</evidence>
<dbReference type="PANTHER" id="PTHR33048:SF123">
    <property type="entry name" value="INTEGRAL MEMBRANE PROTEIN"/>
    <property type="match status" value="1"/>
</dbReference>
<proteinExistence type="inferred from homology"/>
<dbReference type="InterPro" id="IPR049326">
    <property type="entry name" value="Rhodopsin_dom_fungi"/>
</dbReference>
<evidence type="ECO:0000256" key="2">
    <source>
        <dbReference type="ARBA" id="ARBA00022692"/>
    </source>
</evidence>